<evidence type="ECO:0000313" key="1">
    <source>
        <dbReference type="EMBL" id="KAK4108857.1"/>
    </source>
</evidence>
<organism evidence="1 2">
    <name type="scientific">Canariomyces notabilis</name>
    <dbReference type="NCBI Taxonomy" id="2074819"/>
    <lineage>
        <taxon>Eukaryota</taxon>
        <taxon>Fungi</taxon>
        <taxon>Dikarya</taxon>
        <taxon>Ascomycota</taxon>
        <taxon>Pezizomycotina</taxon>
        <taxon>Sordariomycetes</taxon>
        <taxon>Sordariomycetidae</taxon>
        <taxon>Sordariales</taxon>
        <taxon>Chaetomiaceae</taxon>
        <taxon>Canariomyces</taxon>
    </lineage>
</organism>
<reference evidence="1" key="2">
    <citation type="submission" date="2023-05" db="EMBL/GenBank/DDBJ databases">
        <authorList>
            <consortium name="Lawrence Berkeley National Laboratory"/>
            <person name="Steindorff A."/>
            <person name="Hensen N."/>
            <person name="Bonometti L."/>
            <person name="Westerberg I."/>
            <person name="Brannstrom I.O."/>
            <person name="Guillou S."/>
            <person name="Cros-Aarteil S."/>
            <person name="Calhoun S."/>
            <person name="Haridas S."/>
            <person name="Kuo A."/>
            <person name="Mondo S."/>
            <person name="Pangilinan J."/>
            <person name="Riley R."/>
            <person name="Labutti K."/>
            <person name="Andreopoulos B."/>
            <person name="Lipzen A."/>
            <person name="Chen C."/>
            <person name="Yanf M."/>
            <person name="Daum C."/>
            <person name="Ng V."/>
            <person name="Clum A."/>
            <person name="Ohm R."/>
            <person name="Martin F."/>
            <person name="Silar P."/>
            <person name="Natvig D."/>
            <person name="Lalanne C."/>
            <person name="Gautier V."/>
            <person name="Ament-Velasquez S.L."/>
            <person name="Kruys A."/>
            <person name="Hutchinson M.I."/>
            <person name="Powell A.J."/>
            <person name="Barry K."/>
            <person name="Miller A.N."/>
            <person name="Grigoriev I.V."/>
            <person name="Debuchy R."/>
            <person name="Gladieux P."/>
            <person name="Thoren M.H."/>
            <person name="Johannesson H."/>
        </authorList>
    </citation>
    <scope>NUCLEOTIDE SEQUENCE</scope>
    <source>
        <strain evidence="1">CBS 508.74</strain>
    </source>
</reference>
<dbReference type="RefSeq" id="XP_064666427.1">
    <property type="nucleotide sequence ID" value="XM_064818388.1"/>
</dbReference>
<accession>A0AAN6QEP9</accession>
<dbReference type="GeneID" id="89942514"/>
<comment type="caution">
    <text evidence="1">The sequence shown here is derived from an EMBL/GenBank/DDBJ whole genome shotgun (WGS) entry which is preliminary data.</text>
</comment>
<dbReference type="AlphaFoldDB" id="A0AAN6QEP9"/>
<reference evidence="1" key="1">
    <citation type="journal article" date="2023" name="Mol. Phylogenet. Evol.">
        <title>Genome-scale phylogeny and comparative genomics of the fungal order Sordariales.</title>
        <authorList>
            <person name="Hensen N."/>
            <person name="Bonometti L."/>
            <person name="Westerberg I."/>
            <person name="Brannstrom I.O."/>
            <person name="Guillou S."/>
            <person name="Cros-Aarteil S."/>
            <person name="Calhoun S."/>
            <person name="Haridas S."/>
            <person name="Kuo A."/>
            <person name="Mondo S."/>
            <person name="Pangilinan J."/>
            <person name="Riley R."/>
            <person name="LaButti K."/>
            <person name="Andreopoulos B."/>
            <person name="Lipzen A."/>
            <person name="Chen C."/>
            <person name="Yan M."/>
            <person name="Daum C."/>
            <person name="Ng V."/>
            <person name="Clum A."/>
            <person name="Steindorff A."/>
            <person name="Ohm R.A."/>
            <person name="Martin F."/>
            <person name="Silar P."/>
            <person name="Natvig D.O."/>
            <person name="Lalanne C."/>
            <person name="Gautier V."/>
            <person name="Ament-Velasquez S.L."/>
            <person name="Kruys A."/>
            <person name="Hutchinson M.I."/>
            <person name="Powell A.J."/>
            <person name="Barry K."/>
            <person name="Miller A.N."/>
            <person name="Grigoriev I.V."/>
            <person name="Debuchy R."/>
            <person name="Gladieux P."/>
            <person name="Hiltunen Thoren M."/>
            <person name="Johannesson H."/>
        </authorList>
    </citation>
    <scope>NUCLEOTIDE SEQUENCE</scope>
    <source>
        <strain evidence="1">CBS 508.74</strain>
    </source>
</reference>
<dbReference type="EMBL" id="MU853360">
    <property type="protein sequence ID" value="KAK4108857.1"/>
    <property type="molecule type" value="Genomic_DNA"/>
</dbReference>
<proteinExistence type="predicted"/>
<gene>
    <name evidence="1" type="ORF">N656DRAFT_815364</name>
</gene>
<evidence type="ECO:0000313" key="2">
    <source>
        <dbReference type="Proteomes" id="UP001302812"/>
    </source>
</evidence>
<dbReference type="Proteomes" id="UP001302812">
    <property type="component" value="Unassembled WGS sequence"/>
</dbReference>
<sequence length="137" mass="15616">MDPLSITASLIAISQLTVVIVDYLGKVRDAPKERSRIAIEVSNIYHLLTTLRYRFEDGEFDEPWYQAITVLAAQDGPLDQYQQTLERIKKKAQKIDGMKGVVTSLRWPFGKEEVAELLDSVERLKTLVLVALEMDHL</sequence>
<keyword evidence="2" id="KW-1185">Reference proteome</keyword>
<name>A0AAN6QEP9_9PEZI</name>
<evidence type="ECO:0008006" key="3">
    <source>
        <dbReference type="Google" id="ProtNLM"/>
    </source>
</evidence>
<protein>
    <recommendedName>
        <fullName evidence="3">Fungal N-terminal domain-containing protein</fullName>
    </recommendedName>
</protein>